<dbReference type="RefSeq" id="XP_004360312.1">
    <property type="nucleotide sequence ID" value="XM_004360255.1"/>
</dbReference>
<dbReference type="InterPro" id="IPR007705">
    <property type="entry name" value="Vesicle_trsprt_v-SNARE_N"/>
</dbReference>
<dbReference type="PANTHER" id="PTHR21230">
    <property type="entry name" value="VESICLE TRANSPORT V-SNARE PROTEIN VTI1-RELATED"/>
    <property type="match status" value="1"/>
</dbReference>
<dbReference type="GO" id="GO:0006886">
    <property type="term" value="P:intracellular protein transport"/>
    <property type="evidence" value="ECO:0007669"/>
    <property type="project" value="InterPro"/>
</dbReference>
<sequence>MADALIEYESEFITITDEIERGVKDLPRLNKKPAELRSKAEILRSRLTRAKQILRSYKIETRELPKEEQREHINKANSFEERVKTIENELNWAEKQGENGGAGAAGAEATPQDDYNQTMMQARAIQEKDLQATDRILEEVIQMNTVGTSTLEEMSKQEEQMKRIAKGMDEVDSNLKLAQRQIRVFARKMATDKLIMGLVLLIVIAIVVTIIVSIVKPGSNDKVRDKVVGSGSQA</sequence>
<keyword evidence="2" id="KW-0813">Transport</keyword>
<keyword evidence="3 9" id="KW-0812">Transmembrane</keyword>
<dbReference type="CDD" id="cd15861">
    <property type="entry name" value="SNARE_SNAP25N_23N_29N_SEC9N"/>
    <property type="match status" value="1"/>
</dbReference>
<accession>F4PPZ8</accession>
<dbReference type="GO" id="GO:0031201">
    <property type="term" value="C:SNARE complex"/>
    <property type="evidence" value="ECO:0007669"/>
    <property type="project" value="InterPro"/>
</dbReference>
<reference evidence="12" key="1">
    <citation type="journal article" date="2011" name="Genome Res.">
        <title>Phylogeny-wide analysis of social amoeba genomes highlights ancient origins for complex intercellular communication.</title>
        <authorList>
            <person name="Heidel A.J."/>
            <person name="Lawal H.M."/>
            <person name="Felder M."/>
            <person name="Schilde C."/>
            <person name="Helps N.R."/>
            <person name="Tunggal B."/>
            <person name="Rivero F."/>
            <person name="John U."/>
            <person name="Schleicher M."/>
            <person name="Eichinger L."/>
            <person name="Platzer M."/>
            <person name="Noegel A.A."/>
            <person name="Schaap P."/>
            <person name="Gloeckner G."/>
        </authorList>
    </citation>
    <scope>NUCLEOTIDE SEQUENCE [LARGE SCALE GENOMIC DNA]</scope>
    <source>
        <strain evidence="12">SH3</strain>
    </source>
</reference>
<dbReference type="Pfam" id="PF05008">
    <property type="entry name" value="V-SNARE"/>
    <property type="match status" value="1"/>
</dbReference>
<organism evidence="11 12">
    <name type="scientific">Cavenderia fasciculata</name>
    <name type="common">Slime mold</name>
    <name type="synonym">Dictyostelium fasciculatum</name>
    <dbReference type="NCBI Taxonomy" id="261658"/>
    <lineage>
        <taxon>Eukaryota</taxon>
        <taxon>Amoebozoa</taxon>
        <taxon>Evosea</taxon>
        <taxon>Eumycetozoa</taxon>
        <taxon>Dictyostelia</taxon>
        <taxon>Acytosteliales</taxon>
        <taxon>Cavenderiaceae</taxon>
        <taxon>Cavenderia</taxon>
    </lineage>
</organism>
<feature type="coiled-coil region" evidence="8">
    <location>
        <begin position="69"/>
        <end position="96"/>
    </location>
</feature>
<evidence type="ECO:0000256" key="2">
    <source>
        <dbReference type="ARBA" id="ARBA00022448"/>
    </source>
</evidence>
<keyword evidence="7 9" id="KW-0472">Membrane</keyword>
<evidence type="ECO:0000256" key="7">
    <source>
        <dbReference type="ARBA" id="ARBA00023136"/>
    </source>
</evidence>
<feature type="domain" description="T-SNARE coiled-coil homology" evidence="10">
    <location>
        <begin position="123"/>
        <end position="185"/>
    </location>
</feature>
<dbReference type="EMBL" id="GL883009">
    <property type="protein sequence ID" value="EGG22461.1"/>
    <property type="molecule type" value="Genomic_DNA"/>
</dbReference>
<dbReference type="STRING" id="1054147.F4PPZ8"/>
<dbReference type="PANTHER" id="PTHR21230:SF79">
    <property type="entry name" value="T-SNARE COILED-COIL HOMOLOGY DOMAIN-CONTAINING PROTEIN"/>
    <property type="match status" value="1"/>
</dbReference>
<evidence type="ECO:0000313" key="11">
    <source>
        <dbReference type="EMBL" id="EGG22461.1"/>
    </source>
</evidence>
<dbReference type="SUPFAM" id="SSF58038">
    <property type="entry name" value="SNARE fusion complex"/>
    <property type="match status" value="1"/>
</dbReference>
<evidence type="ECO:0000256" key="4">
    <source>
        <dbReference type="ARBA" id="ARBA00022927"/>
    </source>
</evidence>
<evidence type="ECO:0000256" key="9">
    <source>
        <dbReference type="SAM" id="Phobius"/>
    </source>
</evidence>
<evidence type="ECO:0000256" key="8">
    <source>
        <dbReference type="SAM" id="Coils"/>
    </source>
</evidence>
<dbReference type="OrthoDB" id="19261at2759"/>
<feature type="transmembrane region" description="Helical" evidence="9">
    <location>
        <begin position="194"/>
        <end position="215"/>
    </location>
</feature>
<evidence type="ECO:0000256" key="1">
    <source>
        <dbReference type="ARBA" id="ARBA00004211"/>
    </source>
</evidence>
<name>F4PPZ8_CACFS</name>
<dbReference type="InterPro" id="IPR000727">
    <property type="entry name" value="T_SNARE_dom"/>
</dbReference>
<protein>
    <recommendedName>
        <fullName evidence="10">t-SNARE coiled-coil homology domain-containing protein</fullName>
    </recommendedName>
</protein>
<dbReference type="GO" id="GO:0006906">
    <property type="term" value="P:vesicle fusion"/>
    <property type="evidence" value="ECO:0007669"/>
    <property type="project" value="TreeGrafter"/>
</dbReference>
<dbReference type="GO" id="GO:0000149">
    <property type="term" value="F:SNARE binding"/>
    <property type="evidence" value="ECO:0007669"/>
    <property type="project" value="TreeGrafter"/>
</dbReference>
<dbReference type="GO" id="GO:0005789">
    <property type="term" value="C:endoplasmic reticulum membrane"/>
    <property type="evidence" value="ECO:0007669"/>
    <property type="project" value="TreeGrafter"/>
</dbReference>
<dbReference type="GO" id="GO:0005794">
    <property type="term" value="C:Golgi apparatus"/>
    <property type="evidence" value="ECO:0007669"/>
    <property type="project" value="TreeGrafter"/>
</dbReference>
<dbReference type="Proteomes" id="UP000007797">
    <property type="component" value="Unassembled WGS sequence"/>
</dbReference>
<dbReference type="GO" id="GO:0005484">
    <property type="term" value="F:SNAP receptor activity"/>
    <property type="evidence" value="ECO:0007669"/>
    <property type="project" value="InterPro"/>
</dbReference>
<dbReference type="PROSITE" id="PS50192">
    <property type="entry name" value="T_SNARE"/>
    <property type="match status" value="1"/>
</dbReference>
<evidence type="ECO:0000259" key="10">
    <source>
        <dbReference type="PROSITE" id="PS50192"/>
    </source>
</evidence>
<dbReference type="InterPro" id="IPR044766">
    <property type="entry name" value="NPSN/SNAP25-like_N_SNARE"/>
</dbReference>
<gene>
    <name evidence="11" type="ORF">DFA_04588</name>
</gene>
<keyword evidence="6 8" id="KW-0175">Coiled coil</keyword>
<evidence type="ECO:0000256" key="3">
    <source>
        <dbReference type="ARBA" id="ARBA00022692"/>
    </source>
</evidence>
<comment type="subcellular location">
    <subcellularLocation>
        <location evidence="1">Membrane</location>
        <topology evidence="1">Single-pass type IV membrane protein</topology>
    </subcellularLocation>
</comment>
<dbReference type="OMA" id="TREVKWA"/>
<dbReference type="Gene3D" id="1.20.5.110">
    <property type="match status" value="1"/>
</dbReference>
<evidence type="ECO:0000313" key="12">
    <source>
        <dbReference type="Proteomes" id="UP000007797"/>
    </source>
</evidence>
<dbReference type="GeneID" id="14874587"/>
<dbReference type="InterPro" id="IPR038407">
    <property type="entry name" value="v-SNARE_N_sf"/>
</dbReference>
<proteinExistence type="predicted"/>
<keyword evidence="12" id="KW-1185">Reference proteome</keyword>
<dbReference type="KEGG" id="dfa:DFA_04588"/>
<dbReference type="GO" id="GO:0005886">
    <property type="term" value="C:plasma membrane"/>
    <property type="evidence" value="ECO:0007669"/>
    <property type="project" value="EnsemblProtists"/>
</dbReference>
<dbReference type="GO" id="GO:0031902">
    <property type="term" value="C:late endosome membrane"/>
    <property type="evidence" value="ECO:0007669"/>
    <property type="project" value="TreeGrafter"/>
</dbReference>
<dbReference type="GO" id="GO:0012507">
    <property type="term" value="C:ER to Golgi transport vesicle membrane"/>
    <property type="evidence" value="ECO:0007669"/>
    <property type="project" value="TreeGrafter"/>
</dbReference>
<keyword evidence="4" id="KW-0653">Protein transport</keyword>
<keyword evidence="5 9" id="KW-1133">Transmembrane helix</keyword>
<evidence type="ECO:0000256" key="6">
    <source>
        <dbReference type="ARBA" id="ARBA00023054"/>
    </source>
</evidence>
<dbReference type="Gene3D" id="1.20.58.400">
    <property type="entry name" value="t-snare proteins"/>
    <property type="match status" value="1"/>
</dbReference>
<evidence type="ECO:0000256" key="5">
    <source>
        <dbReference type="ARBA" id="ARBA00022989"/>
    </source>
</evidence>
<dbReference type="AlphaFoldDB" id="F4PPZ8"/>